<dbReference type="RefSeq" id="WP_014934045.1">
    <property type="nucleotide sequence ID" value="NC_018604.1"/>
</dbReference>
<sequence>MLKKIILIFILSIICISCWYENEYYGAVIHPNIDEDNYTLTLTKRMKDKNNIMMLNYTFKDLSSLQPALTIDTNITFINSTNIFDNDFYVSRSLTKNEANQYMNIKIDIATNKYITIKDWNNEEHILKYTTNTNSWVYNLYVLITAYGALIISTNMD</sequence>
<dbReference type="AlphaFoldDB" id="K0JLQ2"/>
<evidence type="ECO:0000313" key="1">
    <source>
        <dbReference type="EMBL" id="CCG57994.1"/>
    </source>
</evidence>
<proteinExistence type="predicted"/>
<dbReference type="KEGG" id="bpw:WESB_2532"/>
<dbReference type="Proteomes" id="UP000003759">
    <property type="component" value="Chromosome"/>
</dbReference>
<organism evidence="1 2">
    <name type="scientific">Brachyspira pilosicoli WesB</name>
    <dbReference type="NCBI Taxonomy" id="1161918"/>
    <lineage>
        <taxon>Bacteria</taxon>
        <taxon>Pseudomonadati</taxon>
        <taxon>Spirochaetota</taxon>
        <taxon>Spirochaetia</taxon>
        <taxon>Brachyspirales</taxon>
        <taxon>Brachyspiraceae</taxon>
        <taxon>Brachyspira</taxon>
    </lineage>
</organism>
<name>K0JLQ2_BRAPL</name>
<reference evidence="1 2" key="1">
    <citation type="journal article" date="2012" name="BMC Genomics">
        <title>Comparative genomics of Brachyspira pilosicoli strains: genome rearrangements, reductions and correlation of genetic compliment with phenotypic diversity.</title>
        <authorList>
            <person name="Mappley L.J."/>
            <person name="Black M.L."/>
            <person name="Abuoun M."/>
            <person name="Darby A.C."/>
            <person name="Woodward M.J."/>
            <person name="Parkhill J."/>
            <person name="Turner A.K."/>
            <person name="Bellgard M.I."/>
            <person name="La T."/>
            <person name="Phillips N.D."/>
            <person name="La Ragione R.M."/>
            <person name="Hampson D.J."/>
        </authorList>
    </citation>
    <scope>NUCLEOTIDE SEQUENCE [LARGE SCALE GENOMIC DNA]</scope>
    <source>
        <strain evidence="1">WesB</strain>
    </source>
</reference>
<dbReference type="HOGENOM" id="CLU_1674563_0_0_12"/>
<accession>K0JLQ2</accession>
<dbReference type="PATRIC" id="fig|1161918.5.peg.2093"/>
<dbReference type="EMBL" id="HE793032">
    <property type="protein sequence ID" value="CCG57994.1"/>
    <property type="molecule type" value="Genomic_DNA"/>
</dbReference>
<evidence type="ECO:0000313" key="2">
    <source>
        <dbReference type="Proteomes" id="UP000003759"/>
    </source>
</evidence>
<protein>
    <submittedName>
        <fullName evidence="1">Unclassified</fullName>
    </submittedName>
</protein>
<gene>
    <name evidence="1" type="ORF">WESB_2532</name>
</gene>